<dbReference type="EMBL" id="BPUS01000018">
    <property type="protein sequence ID" value="GJH28944.1"/>
    <property type="molecule type" value="Genomic_DNA"/>
</dbReference>
<reference evidence="1" key="1">
    <citation type="submission" date="2022-09" db="EMBL/GenBank/DDBJ databases">
        <title>Isolation and characterization of 3-chlorobenzoate degrading bacteria from soils in Shizuoka.</title>
        <authorList>
            <person name="Ifat A."/>
            <person name="Ogawa N."/>
            <person name="Kimbara K."/>
            <person name="Moriuchi R."/>
            <person name="Dohra H."/>
            <person name="Shintani M."/>
        </authorList>
    </citation>
    <scope>NUCLEOTIDE SEQUENCE</scope>
    <source>
        <strain evidence="1">19CS4-2</strain>
    </source>
</reference>
<evidence type="ECO:0000313" key="1">
    <source>
        <dbReference type="EMBL" id="GJH28944.1"/>
    </source>
</evidence>
<proteinExistence type="predicted"/>
<organism evidence="1 2">
    <name type="scientific">Caballeronia novacaledonica</name>
    <dbReference type="NCBI Taxonomy" id="1544861"/>
    <lineage>
        <taxon>Bacteria</taxon>
        <taxon>Pseudomonadati</taxon>
        <taxon>Pseudomonadota</taxon>
        <taxon>Betaproteobacteria</taxon>
        <taxon>Burkholderiales</taxon>
        <taxon>Burkholderiaceae</taxon>
        <taxon>Caballeronia</taxon>
    </lineage>
</organism>
<accession>A0AA37IHS0</accession>
<sequence length="178" mass="19381">MLDKLELPLVQDITTHDRRVLVEHKPPGMAGSLVQNLGREGEHIVISGVATGPDALATTQQLDDLFRSGAPVPFLADIVADADLQLVLVEDLHLKDLAGKPQRFAYTLTLREYIEPVKPQTLNVADNDLLGDILDDARDKIDEIADGIAAIDSIAPQFERFVTQISDLLARLKAAASQ</sequence>
<dbReference type="RefSeq" id="WP_238215976.1">
    <property type="nucleotide sequence ID" value="NZ_BPUS01000018.1"/>
</dbReference>
<dbReference type="Proteomes" id="UP001055111">
    <property type="component" value="Unassembled WGS sequence"/>
</dbReference>
<comment type="caution">
    <text evidence="1">The sequence shown here is derived from an EMBL/GenBank/DDBJ whole genome shotgun (WGS) entry which is preliminary data.</text>
</comment>
<evidence type="ECO:0000313" key="2">
    <source>
        <dbReference type="Proteomes" id="UP001055111"/>
    </source>
</evidence>
<dbReference type="AlphaFoldDB" id="A0AA37IHS0"/>
<name>A0AA37IHS0_9BURK</name>
<gene>
    <name evidence="1" type="ORF">CBA19CS42_30530</name>
</gene>
<protein>
    <submittedName>
        <fullName evidence="1">Uncharacterized protein</fullName>
    </submittedName>
</protein>